<evidence type="ECO:0000313" key="5">
    <source>
        <dbReference type="Proteomes" id="UP000835052"/>
    </source>
</evidence>
<feature type="domain" description="Transcription factor TFIIIB component B'' Myb" evidence="3">
    <location>
        <begin position="182"/>
        <end position="264"/>
    </location>
</feature>
<organism evidence="4 5">
    <name type="scientific">Caenorhabditis auriculariae</name>
    <dbReference type="NCBI Taxonomy" id="2777116"/>
    <lineage>
        <taxon>Eukaryota</taxon>
        <taxon>Metazoa</taxon>
        <taxon>Ecdysozoa</taxon>
        <taxon>Nematoda</taxon>
        <taxon>Chromadorea</taxon>
        <taxon>Rhabditida</taxon>
        <taxon>Rhabditina</taxon>
        <taxon>Rhabditomorpha</taxon>
        <taxon>Rhabditoidea</taxon>
        <taxon>Rhabditidae</taxon>
        <taxon>Peloderinae</taxon>
        <taxon>Caenorhabditis</taxon>
    </lineage>
</organism>
<name>A0A8S1HC63_9PELO</name>
<reference evidence="4" key="1">
    <citation type="submission" date="2020-10" db="EMBL/GenBank/DDBJ databases">
        <authorList>
            <person name="Kikuchi T."/>
        </authorList>
    </citation>
    <scope>NUCLEOTIDE SEQUENCE</scope>
    <source>
        <strain evidence="4">NKZ352</strain>
    </source>
</reference>
<feature type="region of interest" description="Disordered" evidence="2">
    <location>
        <begin position="299"/>
        <end position="324"/>
    </location>
</feature>
<dbReference type="SUPFAM" id="SSF46689">
    <property type="entry name" value="Homeodomain-like"/>
    <property type="match status" value="1"/>
</dbReference>
<feature type="region of interest" description="Disordered" evidence="2">
    <location>
        <begin position="1"/>
        <end position="42"/>
    </location>
</feature>
<dbReference type="GO" id="GO:0005634">
    <property type="term" value="C:nucleus"/>
    <property type="evidence" value="ECO:0007669"/>
    <property type="project" value="UniProtKB-SubCell"/>
</dbReference>
<dbReference type="AlphaFoldDB" id="A0A8S1HC63"/>
<protein>
    <recommendedName>
        <fullName evidence="3">Transcription factor TFIIIB component B'' Myb domain-containing protein</fullName>
    </recommendedName>
</protein>
<comment type="subcellular location">
    <subcellularLocation>
        <location evidence="1">Nucleus</location>
    </subcellularLocation>
</comment>
<dbReference type="EMBL" id="CAJGYM010000043">
    <property type="protein sequence ID" value="CAD6194286.1"/>
    <property type="molecule type" value="Genomic_DNA"/>
</dbReference>
<dbReference type="Pfam" id="PF15963">
    <property type="entry name" value="Myb_DNA-bind_7"/>
    <property type="match status" value="1"/>
</dbReference>
<dbReference type="Proteomes" id="UP000835052">
    <property type="component" value="Unassembled WGS sequence"/>
</dbReference>
<gene>
    <name evidence="4" type="ORF">CAUJ_LOCUS10205</name>
</gene>
<proteinExistence type="predicted"/>
<evidence type="ECO:0000256" key="1">
    <source>
        <dbReference type="ARBA" id="ARBA00004123"/>
    </source>
</evidence>
<feature type="compositionally biased region" description="Acidic residues" evidence="2">
    <location>
        <begin position="30"/>
        <end position="42"/>
    </location>
</feature>
<dbReference type="InterPro" id="IPR009057">
    <property type="entry name" value="Homeodomain-like_sf"/>
</dbReference>
<accession>A0A8S1HC63</accession>
<keyword evidence="5" id="KW-1185">Reference proteome</keyword>
<feature type="region of interest" description="Disordered" evidence="2">
    <location>
        <begin position="141"/>
        <end position="163"/>
    </location>
</feature>
<dbReference type="InterPro" id="IPR039467">
    <property type="entry name" value="TFIIIB_B''_Myb"/>
</dbReference>
<dbReference type="OrthoDB" id="272624at2759"/>
<feature type="compositionally biased region" description="Basic and acidic residues" evidence="2">
    <location>
        <begin position="16"/>
        <end position="29"/>
    </location>
</feature>
<evidence type="ECO:0000256" key="2">
    <source>
        <dbReference type="SAM" id="MobiDB-lite"/>
    </source>
</evidence>
<comment type="caution">
    <text evidence="4">The sequence shown here is derived from an EMBL/GenBank/DDBJ whole genome shotgun (WGS) entry which is preliminary data.</text>
</comment>
<sequence length="382" mass="44989">MESHLKEEEMDGFDQNESHDFNDFENKIENEDDEETEDYEEDMKEVVEDVPLVHLAKKSARFMEKRCFRVESTSKIQVSETSTLASAFNYGKKKNMLEPVDTSTTKLKDLMKKRRAIESPEPTPQPEPETSEIKKEIITLEEESDQDEGPPETDERGVPLDPALQYPVYNPLQAAMRRVGIKKKYGRKWEEKDTELFYKLIQVTGVDFNLMHQFMPSRSVDEHRSKYRREYRLNYERMSQTLNSPAIMNDETLEEIKKKDAEQQEVRRENPTMQPWQVRLVKKREANKKKRLEAKLERNAAKTEASLQKKLEKKKERLEKQRQRAKVKAEIMAKNLEKEMKTAQKKAAELFVTEVSSEPRRRSARIEKIAENTAIDYEDCDV</sequence>
<feature type="compositionally biased region" description="Acidic residues" evidence="2">
    <location>
        <begin position="141"/>
        <end position="152"/>
    </location>
</feature>
<evidence type="ECO:0000313" key="4">
    <source>
        <dbReference type="EMBL" id="CAD6194286.1"/>
    </source>
</evidence>
<evidence type="ECO:0000259" key="3">
    <source>
        <dbReference type="Pfam" id="PF15963"/>
    </source>
</evidence>